<gene>
    <name evidence="8 10" type="primary">xylB</name>
    <name evidence="13" type="ORF">FC75_GL001737</name>
</gene>
<dbReference type="InterPro" id="IPR043129">
    <property type="entry name" value="ATPase_NBD"/>
</dbReference>
<evidence type="ECO:0000256" key="5">
    <source>
        <dbReference type="ARBA" id="ARBA00022777"/>
    </source>
</evidence>
<dbReference type="PANTHER" id="PTHR43095">
    <property type="entry name" value="SUGAR KINASE"/>
    <property type="match status" value="1"/>
</dbReference>
<dbReference type="OrthoDB" id="9805576at2"/>
<dbReference type="GO" id="GO:0005524">
    <property type="term" value="F:ATP binding"/>
    <property type="evidence" value="ECO:0007669"/>
    <property type="project" value="UniProtKB-UniRule"/>
</dbReference>
<dbReference type="GO" id="GO:0005998">
    <property type="term" value="P:xylulose catabolic process"/>
    <property type="evidence" value="ECO:0007669"/>
    <property type="project" value="UniProtKB-UniRule"/>
</dbReference>
<evidence type="ECO:0000256" key="1">
    <source>
        <dbReference type="ARBA" id="ARBA00009156"/>
    </source>
</evidence>
<dbReference type="RefSeq" id="WP_054664020.1">
    <property type="nucleotide sequence ID" value="NZ_AYZJ01000030.1"/>
</dbReference>
<dbReference type="Pfam" id="PF02782">
    <property type="entry name" value="FGGY_C"/>
    <property type="match status" value="1"/>
</dbReference>
<feature type="site" description="Important for activity" evidence="8">
    <location>
        <position position="8"/>
    </location>
</feature>
<dbReference type="GO" id="GO:0004856">
    <property type="term" value="F:D-xylulokinase activity"/>
    <property type="evidence" value="ECO:0007669"/>
    <property type="project" value="UniProtKB-UniRule"/>
</dbReference>
<dbReference type="SUPFAM" id="SSF53067">
    <property type="entry name" value="Actin-like ATPase domain"/>
    <property type="match status" value="2"/>
</dbReference>
<dbReference type="AlphaFoldDB" id="A0A0R2F2B9"/>
<dbReference type="PROSITE" id="PS00933">
    <property type="entry name" value="FGGY_KINASES_1"/>
    <property type="match status" value="1"/>
</dbReference>
<evidence type="ECO:0000313" key="13">
    <source>
        <dbReference type="EMBL" id="KRN22689.1"/>
    </source>
</evidence>
<comment type="function">
    <text evidence="8">Catalyzes the phosphorylation of D-xylulose to D-xylulose 5-phosphate.</text>
</comment>
<keyword evidence="2 8" id="KW-0859">Xylose metabolism</keyword>
<protein>
    <recommendedName>
        <fullName evidence="8 10">Xylulose kinase</fullName>
        <shortName evidence="8 10">Xylulokinase</shortName>
        <ecNumber evidence="8 10">2.7.1.17</ecNumber>
    </recommendedName>
</protein>
<dbReference type="CDD" id="cd07808">
    <property type="entry name" value="ASKHA_NBD_FGGY_EcXK-like"/>
    <property type="match status" value="1"/>
</dbReference>
<dbReference type="InterPro" id="IPR018483">
    <property type="entry name" value="Carb_kinase_FGGY_CS"/>
</dbReference>
<dbReference type="InterPro" id="IPR006000">
    <property type="entry name" value="Xylulokinase"/>
</dbReference>
<dbReference type="STRING" id="1423730.FC75_GL001737"/>
<sequence length="499" mass="53962">MAAVIGVDLGTSAVKVLLVDETGATLATGSTAYPLQQPKPGYSEQDPEDWIRSVKAAIIALGKKPEADLSQVAGLSFSGQMHGLVLLSAAMRPLRPAILWNDTRTTAEVNQINQTMGKRFIEITRNRALEGFTLPKLLWVQKHEPENFAAAKMFLLPKDYVRYRMTGVAGIDYSDAAGTVMLDEDKRRWSPAILATFNIPASLCPPLIEATDCVGTLDPEFAAAVGLPKTVKVFGGGADNACGAVGAGVLHPDQLLLSIGTSGVVLTYEPDSKTTYNGKLHYFDHVVPGQHYSMGVTLAAGHSLNWFKKTFAPDEDFATLVASAAASRPGANGLLFTPYLVGERTPYADAKIRGSFIGIDSRQTRADFVRAVIEGITFSFRDVLAVYQDSGRTFKSAITIGGGSQSPLWLQIQADILNLKIVSLKNNQGPGIGAAMIAAVGLGWFASFEACAKQFVEEKATYVPDRKQVERYTRYYKLYHDVYPATWPITAGLLQTEES</sequence>
<comment type="caution">
    <text evidence="13">The sequence shown here is derived from an EMBL/GenBank/DDBJ whole genome shotgun (WGS) entry which is preliminary data.</text>
</comment>
<dbReference type="HAMAP" id="MF_02220">
    <property type="entry name" value="XylB"/>
    <property type="match status" value="1"/>
</dbReference>
<dbReference type="EC" id="2.7.1.17" evidence="8 10"/>
<evidence type="ECO:0000256" key="3">
    <source>
        <dbReference type="ARBA" id="ARBA00022679"/>
    </source>
</evidence>
<feature type="domain" description="Carbohydrate kinase FGGY N-terminal" evidence="11">
    <location>
        <begin position="4"/>
        <end position="246"/>
    </location>
</feature>
<dbReference type="GO" id="GO:0042732">
    <property type="term" value="P:D-xylose metabolic process"/>
    <property type="evidence" value="ECO:0007669"/>
    <property type="project" value="UniProtKB-KW"/>
</dbReference>
<organism evidence="13 14">
    <name type="scientific">Lacticaseibacillus camelliae DSM 22697 = JCM 13995</name>
    <dbReference type="NCBI Taxonomy" id="1423730"/>
    <lineage>
        <taxon>Bacteria</taxon>
        <taxon>Bacillati</taxon>
        <taxon>Bacillota</taxon>
        <taxon>Bacilli</taxon>
        <taxon>Lactobacillales</taxon>
        <taxon>Lactobacillaceae</taxon>
        <taxon>Lacticaseibacillus</taxon>
    </lineage>
</organism>
<name>A0A0R2F2B9_9LACO</name>
<reference evidence="13 14" key="1">
    <citation type="journal article" date="2015" name="Genome Announc.">
        <title>Expanding the biotechnology potential of lactobacilli through comparative genomics of 213 strains and associated genera.</title>
        <authorList>
            <person name="Sun Z."/>
            <person name="Harris H.M."/>
            <person name="McCann A."/>
            <person name="Guo C."/>
            <person name="Argimon S."/>
            <person name="Zhang W."/>
            <person name="Yang X."/>
            <person name="Jeffery I.B."/>
            <person name="Cooney J.C."/>
            <person name="Kagawa T.F."/>
            <person name="Liu W."/>
            <person name="Song Y."/>
            <person name="Salvetti E."/>
            <person name="Wrobel A."/>
            <person name="Rasinkangas P."/>
            <person name="Parkhill J."/>
            <person name="Rea M.C."/>
            <person name="O'Sullivan O."/>
            <person name="Ritari J."/>
            <person name="Douillard F.P."/>
            <person name="Paul Ross R."/>
            <person name="Yang R."/>
            <person name="Briner A.E."/>
            <person name="Felis G.E."/>
            <person name="de Vos W.M."/>
            <person name="Barrangou R."/>
            <person name="Klaenhammer T.R."/>
            <person name="Caufield P.W."/>
            <person name="Cui Y."/>
            <person name="Zhang H."/>
            <person name="O'Toole P.W."/>
        </authorList>
    </citation>
    <scope>NUCLEOTIDE SEQUENCE [LARGE SCALE GENOMIC DNA]</scope>
    <source>
        <strain evidence="13 14">DSM 22697</strain>
    </source>
</reference>
<keyword evidence="7 8" id="KW-0119">Carbohydrate metabolism</keyword>
<evidence type="ECO:0000313" key="14">
    <source>
        <dbReference type="Proteomes" id="UP000050865"/>
    </source>
</evidence>
<dbReference type="Gene3D" id="3.30.420.40">
    <property type="match status" value="2"/>
</dbReference>
<dbReference type="NCBIfam" id="TIGR01312">
    <property type="entry name" value="XylB"/>
    <property type="match status" value="1"/>
</dbReference>
<evidence type="ECO:0000256" key="7">
    <source>
        <dbReference type="ARBA" id="ARBA00023277"/>
    </source>
</evidence>
<comment type="catalytic activity">
    <reaction evidence="8 10">
        <text>D-xylulose + ATP = D-xylulose 5-phosphate + ADP + H(+)</text>
        <dbReference type="Rhea" id="RHEA:10964"/>
        <dbReference type="ChEBI" id="CHEBI:15378"/>
        <dbReference type="ChEBI" id="CHEBI:17140"/>
        <dbReference type="ChEBI" id="CHEBI:30616"/>
        <dbReference type="ChEBI" id="CHEBI:57737"/>
        <dbReference type="ChEBI" id="CHEBI:456216"/>
        <dbReference type="EC" id="2.7.1.17"/>
    </reaction>
</comment>
<evidence type="ECO:0000259" key="12">
    <source>
        <dbReference type="Pfam" id="PF02782"/>
    </source>
</evidence>
<keyword evidence="14" id="KW-1185">Reference proteome</keyword>
<feature type="binding site" evidence="8">
    <location>
        <begin position="81"/>
        <end position="82"/>
    </location>
    <ligand>
        <name>substrate</name>
    </ligand>
</feature>
<feature type="domain" description="Carbohydrate kinase FGGY C-terminal" evidence="12">
    <location>
        <begin position="256"/>
        <end position="441"/>
    </location>
</feature>
<evidence type="ECO:0000256" key="10">
    <source>
        <dbReference type="RuleBase" id="RU364073"/>
    </source>
</evidence>
<dbReference type="PROSITE" id="PS00445">
    <property type="entry name" value="FGGY_KINASES_2"/>
    <property type="match status" value="1"/>
</dbReference>
<dbReference type="InterPro" id="IPR018484">
    <property type="entry name" value="FGGY_N"/>
</dbReference>
<proteinExistence type="inferred from homology"/>
<evidence type="ECO:0000259" key="11">
    <source>
        <dbReference type="Pfam" id="PF00370"/>
    </source>
</evidence>
<dbReference type="PIRSF" id="PIRSF000538">
    <property type="entry name" value="GlpK"/>
    <property type="match status" value="1"/>
</dbReference>
<keyword evidence="4 8" id="KW-0547">Nucleotide-binding</keyword>
<keyword evidence="6 8" id="KW-0067">ATP-binding</keyword>
<comment type="similarity">
    <text evidence="1 8 9">Belongs to the FGGY kinase family.</text>
</comment>
<evidence type="ECO:0000256" key="6">
    <source>
        <dbReference type="ARBA" id="ARBA00022840"/>
    </source>
</evidence>
<evidence type="ECO:0000256" key="2">
    <source>
        <dbReference type="ARBA" id="ARBA00022629"/>
    </source>
</evidence>
<dbReference type="Pfam" id="PF00370">
    <property type="entry name" value="FGGY_N"/>
    <property type="match status" value="1"/>
</dbReference>
<evidence type="ECO:0000256" key="8">
    <source>
        <dbReference type="HAMAP-Rule" id="MF_02220"/>
    </source>
</evidence>
<dbReference type="EMBL" id="AYZJ01000030">
    <property type="protein sequence ID" value="KRN22689.1"/>
    <property type="molecule type" value="Genomic_DNA"/>
</dbReference>
<dbReference type="InterPro" id="IPR000577">
    <property type="entry name" value="Carb_kinase_FGGY"/>
</dbReference>
<dbReference type="InterPro" id="IPR018485">
    <property type="entry name" value="FGGY_C"/>
</dbReference>
<evidence type="ECO:0000256" key="4">
    <source>
        <dbReference type="ARBA" id="ARBA00022741"/>
    </source>
</evidence>
<accession>A0A0R2F2B9</accession>
<keyword evidence="3 8" id="KW-0808">Transferase</keyword>
<dbReference type="PATRIC" id="fig|1423730.4.peg.1814"/>
<dbReference type="InterPro" id="IPR050406">
    <property type="entry name" value="FGGY_Carb_Kinase"/>
</dbReference>
<dbReference type="PANTHER" id="PTHR43095:SF5">
    <property type="entry name" value="XYLULOSE KINASE"/>
    <property type="match status" value="1"/>
</dbReference>
<evidence type="ECO:0000256" key="9">
    <source>
        <dbReference type="RuleBase" id="RU003733"/>
    </source>
</evidence>
<dbReference type="Proteomes" id="UP000050865">
    <property type="component" value="Unassembled WGS sequence"/>
</dbReference>
<keyword evidence="5 8" id="KW-0418">Kinase</keyword>
<feature type="active site" description="Proton acceptor" evidence="8">
    <location>
        <position position="239"/>
    </location>
</feature>